<evidence type="ECO:0000313" key="2">
    <source>
        <dbReference type="Proteomes" id="UP000799754"/>
    </source>
</evidence>
<protein>
    <submittedName>
        <fullName evidence="1">Uncharacterized protein</fullName>
    </submittedName>
</protein>
<organism evidence="1 2">
    <name type="scientific">Macroventuria anomochaeta</name>
    <dbReference type="NCBI Taxonomy" id="301207"/>
    <lineage>
        <taxon>Eukaryota</taxon>
        <taxon>Fungi</taxon>
        <taxon>Dikarya</taxon>
        <taxon>Ascomycota</taxon>
        <taxon>Pezizomycotina</taxon>
        <taxon>Dothideomycetes</taxon>
        <taxon>Pleosporomycetidae</taxon>
        <taxon>Pleosporales</taxon>
        <taxon>Pleosporineae</taxon>
        <taxon>Didymellaceae</taxon>
        <taxon>Macroventuria</taxon>
    </lineage>
</organism>
<reference evidence="1" key="1">
    <citation type="journal article" date="2020" name="Stud. Mycol.">
        <title>101 Dothideomycetes genomes: a test case for predicting lifestyles and emergence of pathogens.</title>
        <authorList>
            <person name="Haridas S."/>
            <person name="Albert R."/>
            <person name="Binder M."/>
            <person name="Bloem J."/>
            <person name="Labutti K."/>
            <person name="Salamov A."/>
            <person name="Andreopoulos B."/>
            <person name="Baker S."/>
            <person name="Barry K."/>
            <person name="Bills G."/>
            <person name="Bluhm B."/>
            <person name="Cannon C."/>
            <person name="Castanera R."/>
            <person name="Culley D."/>
            <person name="Daum C."/>
            <person name="Ezra D."/>
            <person name="Gonzalez J."/>
            <person name="Henrissat B."/>
            <person name="Kuo A."/>
            <person name="Liang C."/>
            <person name="Lipzen A."/>
            <person name="Lutzoni F."/>
            <person name="Magnuson J."/>
            <person name="Mondo S."/>
            <person name="Nolan M."/>
            <person name="Ohm R."/>
            <person name="Pangilinan J."/>
            <person name="Park H.-J."/>
            <person name="Ramirez L."/>
            <person name="Alfaro M."/>
            <person name="Sun H."/>
            <person name="Tritt A."/>
            <person name="Yoshinaga Y."/>
            <person name="Zwiers L.-H."/>
            <person name="Turgeon B."/>
            <person name="Goodwin S."/>
            <person name="Spatafora J."/>
            <person name="Crous P."/>
            <person name="Grigoriev I."/>
        </authorList>
    </citation>
    <scope>NUCLEOTIDE SEQUENCE</scope>
    <source>
        <strain evidence="1">CBS 525.71</strain>
    </source>
</reference>
<comment type="caution">
    <text evidence="1">The sequence shown here is derived from an EMBL/GenBank/DDBJ whole genome shotgun (WGS) entry which is preliminary data.</text>
</comment>
<sequence>MLSSLQPSSASSSASKKRKSPFPAQSNNLLSYFQPRARSSVSVPLRTTPQQEHQPFASTRPEPSSQPPTSSPTEHRSEPLSSYWTQTQATESTASKLAKQLRNFHSCTHEDHNKAQELHIQHHQRSDVHSKCSSFKAITQLLRGDYNGGNPLPDMLQNPHFMKAQSLKEDLDCQKLHLDSSYEHTTFLSSDNFKLWYNGVLMPAIQSIVQDANILQHYPVSAEVVALDATALSAETFAKKDTSRAQLLKYALQPQHLDPIWTHIQDSITNNIAYSRFRGATLFVNSKDTKLEYMTQDLSSAYHNWETYWSSITNSNFYSKDCTFVDLGKQITSEESSLPTTSAPSSEQAEVFLWKKCCLESYYRSRVTLLADGKPARGNPKCTVYPFATTRDSTNQTLFAAPGGKERSDGLVYSQFYGLIKTPFDTSKAYVFQQDALENLVLDPSYVCSVQQEGGATIFSEAVCKKAYLHMKQRAHVNLQDNQCRSYGIREEHRISLTMMEEIVSQWKQQDLYSTASSEATERPLPYYIVPTKELFGFLHAQINKYCFLFEHTYAHTFGPVSHPQSAVMLVALRALRFCYSSNILAQESLLYKDRWEKDEEQQKVVVEGFGMQQTIEQCGLGWFLPKFNWATLRIKPPHGENMLRGCLLNHPEYKRRWQAVKDLQNVFVRFNQAERWLHQYNIRQKPGLLRKWLEYLYALNLEQFDVDLWKAVLKAKKQAQQLSPQALQQAGKMAYCYDGMKDLAELWLDWFLHLVRLTHWILPSPSDRALIESTKSNREKGLSSKLMWFSAVFSHPELSVQRTEESNPRTLHVLLYKAHRSTGRDGTMSTPWDVFQLTKACTKQGIKILGVDESVEHWRRGRRSIGSKGWLPVWEQGRPPLIEMQERIRGMSLDDLEGLMTGWNQEHSEQIPSAVQETETLSPASNRARENASHNQSNIGRASNRQQSHASSSTGKGTGSVYTPSE</sequence>
<name>A0ACB6RXN7_9PLEO</name>
<proteinExistence type="predicted"/>
<dbReference type="Proteomes" id="UP000799754">
    <property type="component" value="Unassembled WGS sequence"/>
</dbReference>
<accession>A0ACB6RXN7</accession>
<evidence type="ECO:0000313" key="1">
    <source>
        <dbReference type="EMBL" id="KAF2626745.1"/>
    </source>
</evidence>
<dbReference type="EMBL" id="MU006719">
    <property type="protein sequence ID" value="KAF2626745.1"/>
    <property type="molecule type" value="Genomic_DNA"/>
</dbReference>
<gene>
    <name evidence="1" type="ORF">BU25DRAFT_342766</name>
</gene>
<keyword evidence="2" id="KW-1185">Reference proteome</keyword>